<organism evidence="3 4">
    <name type="scientific">Rhizoctonia solani</name>
    <dbReference type="NCBI Taxonomy" id="456999"/>
    <lineage>
        <taxon>Eukaryota</taxon>
        <taxon>Fungi</taxon>
        <taxon>Dikarya</taxon>
        <taxon>Basidiomycota</taxon>
        <taxon>Agaricomycotina</taxon>
        <taxon>Agaricomycetes</taxon>
        <taxon>Cantharellales</taxon>
        <taxon>Ceratobasidiaceae</taxon>
        <taxon>Rhizoctonia</taxon>
    </lineage>
</organism>
<dbReference type="SUPFAM" id="SSF47954">
    <property type="entry name" value="Cyclin-like"/>
    <property type="match status" value="1"/>
</dbReference>
<proteinExistence type="predicted"/>
<sequence length="477" mass="54712">MSSCIPPKQLPGQKEASMSEGEGDDDGVEQEQESFPSWRIYSDQCACGYSGCHCRSWMRWWDKTFQMLKYVEYVDLPVSTLGVSGIPTLGDELLDDPTMRYSRVSVGERLELVKREPLVRSLHKIKSPKSKKRPWSFKELKSKMNVNFPFCVQLPAKQGGNQANTLSAQSVPRHIFKVHWEDFVTHPKIPGDYINAICRNISQKSVPLCIPRSVAATHQWPTRNRALQLIAYIQYTYRLPSEIFFLAINLLDRYIAGYQQPAYLTGTQWDLVGLSCLWLAWKYENHTSLPPLDDLITHSQLALITRKDVIFAEWTVRRTIGLDLFYTSPLTLTRLELLTCPCTRETKYVARFLAEVSMTVRSLARCPPTVIGYYERFNFGGIVLCTNIQGNTQHYIQREKAVNHQAAMFILMGVLYMPRPIERPREQALFYKWTLPITATRGEGVKLLADELDPQAHRSKPFELGPGPYPEHPLFEA</sequence>
<dbReference type="EMBL" id="CAJMWX010000981">
    <property type="protein sequence ID" value="CAE6441696.1"/>
    <property type="molecule type" value="Genomic_DNA"/>
</dbReference>
<accession>A0A8H3G9K4</accession>
<dbReference type="InterPro" id="IPR006671">
    <property type="entry name" value="Cyclin_N"/>
</dbReference>
<dbReference type="PANTHER" id="PTHR10177">
    <property type="entry name" value="CYCLINS"/>
    <property type="match status" value="1"/>
</dbReference>
<dbReference type="InterPro" id="IPR036915">
    <property type="entry name" value="Cyclin-like_sf"/>
</dbReference>
<dbReference type="Pfam" id="PF00134">
    <property type="entry name" value="Cyclin_N"/>
    <property type="match status" value="1"/>
</dbReference>
<evidence type="ECO:0000259" key="2">
    <source>
        <dbReference type="Pfam" id="PF00134"/>
    </source>
</evidence>
<feature type="compositionally biased region" description="Acidic residues" evidence="1">
    <location>
        <begin position="21"/>
        <end position="32"/>
    </location>
</feature>
<dbReference type="InterPro" id="IPR039361">
    <property type="entry name" value="Cyclin"/>
</dbReference>
<comment type="caution">
    <text evidence="3">The sequence shown here is derived from an EMBL/GenBank/DDBJ whole genome shotgun (WGS) entry which is preliminary data.</text>
</comment>
<protein>
    <recommendedName>
        <fullName evidence="2">Cyclin N-terminal domain-containing protein</fullName>
    </recommendedName>
</protein>
<dbReference type="CDD" id="cd00043">
    <property type="entry name" value="CYCLIN_SF"/>
    <property type="match status" value="1"/>
</dbReference>
<dbReference type="AlphaFoldDB" id="A0A8H3G9K4"/>
<dbReference type="Gene3D" id="1.10.472.10">
    <property type="entry name" value="Cyclin-like"/>
    <property type="match status" value="1"/>
</dbReference>
<feature type="region of interest" description="Disordered" evidence="1">
    <location>
        <begin position="1"/>
        <end position="33"/>
    </location>
</feature>
<name>A0A8H3G9K4_9AGAM</name>
<dbReference type="Proteomes" id="UP000663888">
    <property type="component" value="Unassembled WGS sequence"/>
</dbReference>
<evidence type="ECO:0000313" key="3">
    <source>
        <dbReference type="EMBL" id="CAE6441696.1"/>
    </source>
</evidence>
<evidence type="ECO:0000313" key="4">
    <source>
        <dbReference type="Proteomes" id="UP000663888"/>
    </source>
</evidence>
<gene>
    <name evidence="3" type="ORF">RDB_LOCUS51482</name>
</gene>
<feature type="domain" description="Cyclin N-terminal" evidence="2">
    <location>
        <begin position="216"/>
        <end position="321"/>
    </location>
</feature>
<evidence type="ECO:0000256" key="1">
    <source>
        <dbReference type="SAM" id="MobiDB-lite"/>
    </source>
</evidence>
<reference evidence="3" key="1">
    <citation type="submission" date="2021-01" db="EMBL/GenBank/DDBJ databases">
        <authorList>
            <person name="Kaushik A."/>
        </authorList>
    </citation>
    <scope>NUCLEOTIDE SEQUENCE</scope>
    <source>
        <strain evidence="3">AG4-R118</strain>
    </source>
</reference>